<dbReference type="SUPFAM" id="SSF52540">
    <property type="entry name" value="P-loop containing nucleoside triphosphate hydrolases"/>
    <property type="match status" value="1"/>
</dbReference>
<dbReference type="GO" id="GO:0005886">
    <property type="term" value="C:plasma membrane"/>
    <property type="evidence" value="ECO:0007669"/>
    <property type="project" value="TreeGrafter"/>
</dbReference>
<dbReference type="InterPro" id="IPR027417">
    <property type="entry name" value="P-loop_NTPase"/>
</dbReference>
<dbReference type="SMART" id="SM00382">
    <property type="entry name" value="AAA"/>
    <property type="match status" value="1"/>
</dbReference>
<sequence length="648" mass="70417">MQIAPTPETLAPAPPQCFTPPDADALWKLVTTPHPVVGKARHLGEALLQAGIISERTLLEGLQAQKAEQGLGVRRQVGQILVDRGDVTQDQLKHVIDSWLGEYMVNPGHLTPDAVSLALVPRAVAERESVLPLLAREDALVLLMADPCDRVLLDELRFLTQRRLIPLQAAPGTLGPAIAKAYSVHLPPHASSPTAAGAHITPTPTSRATSQELAINLTTTAPDSEAEQADVISESDNTLVRLINSVIDEAINHRASDIHIETEPAPQNVRVRLRIDGDLTPYLELPARFRFAMVARIKIMANMDISEHRKPQDGKIDFSRFGGPPVELRVVTVPTSRGLEDVVLRLLAGAKPLPLESIGLSPANLVAMRGVMKKSYGLVLVCGPTGCGKTTTLHSVVRDINTAGRKIWTAEDPIEITQSGLRQVQVNPRIGWTFAAAMRTFLRADPDVIMIGEMRDEETARIAIEASLTGHLVLSTLHTNSAPESIARLLEIGLDPFNFSDSLLAILAQRLVRRLCTACREPHVADEAALTDLASQYLASGTSNTQEARSAQVAQWRQKHGDATGTVRLWRAVGCKECENHGYHGRLGIHELMLSDDPIRQHIRRRAPASDIRHSALAAGMLTLRQDGIEKVLQGLTDMAEVVAATNL</sequence>
<dbReference type="Pfam" id="PF00437">
    <property type="entry name" value="T2SSE"/>
    <property type="match status" value="1"/>
</dbReference>
<dbReference type="SUPFAM" id="SSF160246">
    <property type="entry name" value="EspE N-terminal domain-like"/>
    <property type="match status" value="1"/>
</dbReference>
<evidence type="ECO:0000256" key="1">
    <source>
        <dbReference type="ARBA" id="ARBA00006611"/>
    </source>
</evidence>
<dbReference type="GO" id="GO:0005524">
    <property type="term" value="F:ATP binding"/>
    <property type="evidence" value="ECO:0007669"/>
    <property type="project" value="UniProtKB-KW"/>
</dbReference>
<protein>
    <submittedName>
        <fullName evidence="5">Secretion system protein E</fullName>
    </submittedName>
</protein>
<evidence type="ECO:0000259" key="4">
    <source>
        <dbReference type="PROSITE" id="PS00662"/>
    </source>
</evidence>
<dbReference type="InterPro" id="IPR007831">
    <property type="entry name" value="T2SS_GspE_N"/>
</dbReference>
<dbReference type="Gene3D" id="3.30.300.160">
    <property type="entry name" value="Type II secretion system, protein E, N-terminal domain"/>
    <property type="match status" value="1"/>
</dbReference>
<evidence type="ECO:0000256" key="2">
    <source>
        <dbReference type="ARBA" id="ARBA00022741"/>
    </source>
</evidence>
<dbReference type="Gene3D" id="3.40.50.300">
    <property type="entry name" value="P-loop containing nucleotide triphosphate hydrolases"/>
    <property type="match status" value="1"/>
</dbReference>
<dbReference type="InterPro" id="IPR001482">
    <property type="entry name" value="T2SS/T4SS_dom"/>
</dbReference>
<name>A0A240U855_9BURK</name>
<dbReference type="Gene3D" id="3.30.450.90">
    <property type="match status" value="1"/>
</dbReference>
<dbReference type="Proteomes" id="UP000194440">
    <property type="component" value="Chromosome"/>
</dbReference>
<dbReference type="RefSeq" id="WP_086926293.1">
    <property type="nucleotide sequence ID" value="NZ_CP021362.1"/>
</dbReference>
<comment type="similarity">
    <text evidence="1">Belongs to the GSP E family.</text>
</comment>
<dbReference type="AlphaFoldDB" id="A0A240U855"/>
<dbReference type="PANTHER" id="PTHR30258:SF1">
    <property type="entry name" value="PROTEIN TRANSPORT PROTEIN HOFB HOMOLOG"/>
    <property type="match status" value="1"/>
</dbReference>
<dbReference type="InterPro" id="IPR003593">
    <property type="entry name" value="AAA+_ATPase"/>
</dbReference>
<dbReference type="KEGG" id="acip:CBP36_01230"/>
<dbReference type="EMBL" id="CP021366">
    <property type="protein sequence ID" value="ART57664.1"/>
    <property type="molecule type" value="Genomic_DNA"/>
</dbReference>
<evidence type="ECO:0000256" key="3">
    <source>
        <dbReference type="ARBA" id="ARBA00022840"/>
    </source>
</evidence>
<reference evidence="5" key="1">
    <citation type="submission" date="2017-05" db="EMBL/GenBank/DDBJ databases">
        <title>Polyphasic characterization of four soil-derived phenanthrene-degrading Acidovorax strains and proposal of Acidovorax phenanthrenivorans sp. nov.</title>
        <authorList>
            <person name="Singleton D."/>
            <person name="Lee J."/>
            <person name="Dickey A.N."/>
            <person name="Stroud A."/>
            <person name="Scholl E.H."/>
            <person name="Wright F.A."/>
            <person name="Aitken M.D."/>
        </authorList>
    </citation>
    <scope>NUCLEOTIDE SEQUENCE</scope>
    <source>
        <strain evidence="5">P4</strain>
    </source>
</reference>
<gene>
    <name evidence="5" type="ORF">CBP36_01230</name>
</gene>
<dbReference type="InterPro" id="IPR037257">
    <property type="entry name" value="T2SS_E_N_sf"/>
</dbReference>
<dbReference type="KEGG" id="acis:CBP35_17720"/>
<dbReference type="OrthoDB" id="5790493at2"/>
<keyword evidence="6" id="KW-1185">Reference proteome</keyword>
<accession>A0A240U855</accession>
<organism evidence="5 6">
    <name type="scientific">Acidovorax carolinensis</name>
    <dbReference type="NCBI Taxonomy" id="553814"/>
    <lineage>
        <taxon>Bacteria</taxon>
        <taxon>Pseudomonadati</taxon>
        <taxon>Pseudomonadota</taxon>
        <taxon>Betaproteobacteria</taxon>
        <taxon>Burkholderiales</taxon>
        <taxon>Comamonadaceae</taxon>
        <taxon>Acidovorax</taxon>
    </lineage>
</organism>
<evidence type="ECO:0000313" key="6">
    <source>
        <dbReference type="Proteomes" id="UP000194440"/>
    </source>
</evidence>
<dbReference type="PROSITE" id="PS00662">
    <property type="entry name" value="T2SP_E"/>
    <property type="match status" value="1"/>
</dbReference>
<proteinExistence type="inferred from homology"/>
<dbReference type="CDD" id="cd01129">
    <property type="entry name" value="PulE-GspE-like"/>
    <property type="match status" value="1"/>
</dbReference>
<evidence type="ECO:0000313" key="5">
    <source>
        <dbReference type="EMBL" id="ART57664.1"/>
    </source>
</evidence>
<feature type="domain" description="Bacterial type II secretion system protein E" evidence="4">
    <location>
        <begin position="442"/>
        <end position="456"/>
    </location>
</feature>
<keyword evidence="3" id="KW-0067">ATP-binding</keyword>
<keyword evidence="2" id="KW-0547">Nucleotide-binding</keyword>
<dbReference type="GO" id="GO:0016887">
    <property type="term" value="F:ATP hydrolysis activity"/>
    <property type="evidence" value="ECO:0007669"/>
    <property type="project" value="TreeGrafter"/>
</dbReference>
<dbReference type="Pfam" id="PF05157">
    <property type="entry name" value="MshEN"/>
    <property type="match status" value="1"/>
</dbReference>
<dbReference type="PANTHER" id="PTHR30258">
    <property type="entry name" value="TYPE II SECRETION SYSTEM PROTEIN GSPE-RELATED"/>
    <property type="match status" value="1"/>
</dbReference>